<dbReference type="SUPFAM" id="SSF89946">
    <property type="entry name" value="Hypothetical protein VC0424"/>
    <property type="match status" value="1"/>
</dbReference>
<dbReference type="Proteomes" id="UP000298179">
    <property type="component" value="Unassembled WGS sequence"/>
</dbReference>
<organism evidence="2 3">
    <name type="scientific">Jiella endophytica</name>
    <dbReference type="NCBI Taxonomy" id="2558362"/>
    <lineage>
        <taxon>Bacteria</taxon>
        <taxon>Pseudomonadati</taxon>
        <taxon>Pseudomonadota</taxon>
        <taxon>Alphaproteobacteria</taxon>
        <taxon>Hyphomicrobiales</taxon>
        <taxon>Aurantimonadaceae</taxon>
        <taxon>Jiella</taxon>
    </lineage>
</organism>
<dbReference type="Gene3D" id="3.30.70.970">
    <property type="entry name" value="RraB-like"/>
    <property type="match status" value="1"/>
</dbReference>
<dbReference type="RefSeq" id="WP_134760111.1">
    <property type="nucleotide sequence ID" value="NZ_SOZD01000001.1"/>
</dbReference>
<name>A0A4Y8RT31_9HYPH</name>
<accession>A0A4Y8RT31</accession>
<sequence length="86" mass="9458">MSLFEENAAILRNMAVAGDELGPPRSVDFSHVFSDQASAEAFARDAEREGFAATVEQVGRDADPWEVKVSKDMVPTCRNITGTERR</sequence>
<dbReference type="EMBL" id="SOZD01000001">
    <property type="protein sequence ID" value="TFF27470.1"/>
    <property type="molecule type" value="Genomic_DNA"/>
</dbReference>
<proteinExistence type="predicted"/>
<evidence type="ECO:0000313" key="3">
    <source>
        <dbReference type="Proteomes" id="UP000298179"/>
    </source>
</evidence>
<dbReference type="AlphaFoldDB" id="A0A4Y8RT31"/>
<dbReference type="OrthoDB" id="120234at2"/>
<evidence type="ECO:0000313" key="2">
    <source>
        <dbReference type="EMBL" id="TFF27470.1"/>
    </source>
</evidence>
<gene>
    <name evidence="2" type="ORF">E3C22_03150</name>
</gene>
<evidence type="ECO:0000259" key="1">
    <source>
        <dbReference type="Pfam" id="PF06877"/>
    </source>
</evidence>
<dbReference type="InterPro" id="IPR036701">
    <property type="entry name" value="RraB-like_sf"/>
</dbReference>
<keyword evidence="3" id="KW-1185">Reference proteome</keyword>
<dbReference type="InterPro" id="IPR009671">
    <property type="entry name" value="RraB_dom"/>
</dbReference>
<protein>
    <submittedName>
        <fullName evidence="2">Ribonuclease E inhibitor RraB</fullName>
    </submittedName>
</protein>
<reference evidence="2 3" key="1">
    <citation type="submission" date="2019-03" db="EMBL/GenBank/DDBJ databases">
        <title>Jiella endophytica sp. nov., a novel endophytic bacterium isolated from root of Ficus microcarpa Linn. f.</title>
        <authorList>
            <person name="Tuo L."/>
        </authorList>
    </citation>
    <scope>NUCLEOTIDE SEQUENCE [LARGE SCALE GENOMIC DNA]</scope>
    <source>
        <strain evidence="2 3">CBS5Q-3</strain>
    </source>
</reference>
<comment type="caution">
    <text evidence="2">The sequence shown here is derived from an EMBL/GenBank/DDBJ whole genome shotgun (WGS) entry which is preliminary data.</text>
</comment>
<dbReference type="Pfam" id="PF06877">
    <property type="entry name" value="RraB"/>
    <property type="match status" value="1"/>
</dbReference>
<feature type="domain" description="Regulator of ribonuclease activity B" evidence="1">
    <location>
        <begin position="5"/>
        <end position="82"/>
    </location>
</feature>